<evidence type="ECO:0008006" key="4">
    <source>
        <dbReference type="Google" id="ProtNLM"/>
    </source>
</evidence>
<dbReference type="SUPFAM" id="SSF49899">
    <property type="entry name" value="Concanavalin A-like lectins/glucanases"/>
    <property type="match status" value="1"/>
</dbReference>
<protein>
    <recommendedName>
        <fullName evidence="4">Laminin G domain-containing protein</fullName>
    </recommendedName>
</protein>
<reference evidence="3" key="1">
    <citation type="submission" date="2015-02" db="EMBL/GenBank/DDBJ databases">
        <title>Genome sequencing for Strongylocentrotus purpuratus.</title>
        <authorList>
            <person name="Murali S."/>
            <person name="Liu Y."/>
            <person name="Vee V."/>
            <person name="English A."/>
            <person name="Wang M."/>
            <person name="Skinner E."/>
            <person name="Han Y."/>
            <person name="Muzny D.M."/>
            <person name="Worley K.C."/>
            <person name="Gibbs R.A."/>
        </authorList>
    </citation>
    <scope>NUCLEOTIDE SEQUENCE</scope>
</reference>
<dbReference type="AlphaFoldDB" id="A0A7M7PRR2"/>
<dbReference type="EnsemblMetazoa" id="XM_030999601">
    <property type="protein sequence ID" value="XP_030855461"/>
    <property type="gene ID" value="LOC115929720"/>
</dbReference>
<evidence type="ECO:0000313" key="3">
    <source>
        <dbReference type="Proteomes" id="UP000007110"/>
    </source>
</evidence>
<evidence type="ECO:0000256" key="1">
    <source>
        <dbReference type="SAM" id="MobiDB-lite"/>
    </source>
</evidence>
<name>A0A7M7PRR2_STRPU</name>
<evidence type="ECO:0000313" key="2">
    <source>
        <dbReference type="EnsemblMetazoa" id="XP_030855461"/>
    </source>
</evidence>
<keyword evidence="3" id="KW-1185">Reference proteome</keyword>
<dbReference type="GeneID" id="115929720"/>
<organism evidence="2 3">
    <name type="scientific">Strongylocentrotus purpuratus</name>
    <name type="common">Purple sea urchin</name>
    <dbReference type="NCBI Taxonomy" id="7668"/>
    <lineage>
        <taxon>Eukaryota</taxon>
        <taxon>Metazoa</taxon>
        <taxon>Echinodermata</taxon>
        <taxon>Eleutherozoa</taxon>
        <taxon>Echinozoa</taxon>
        <taxon>Echinoidea</taxon>
        <taxon>Euechinoidea</taxon>
        <taxon>Echinacea</taxon>
        <taxon>Camarodonta</taxon>
        <taxon>Echinidea</taxon>
        <taxon>Strongylocentrotidae</taxon>
        <taxon>Strongylocentrotus</taxon>
    </lineage>
</organism>
<reference evidence="2" key="2">
    <citation type="submission" date="2021-01" db="UniProtKB">
        <authorList>
            <consortium name="EnsemblMetazoa"/>
        </authorList>
    </citation>
    <scope>IDENTIFICATION</scope>
</reference>
<dbReference type="Gene3D" id="2.60.120.200">
    <property type="match status" value="1"/>
</dbReference>
<proteinExistence type="predicted"/>
<feature type="region of interest" description="Disordered" evidence="1">
    <location>
        <begin position="117"/>
        <end position="136"/>
    </location>
</feature>
<dbReference type="InParanoid" id="A0A7M7PRR2"/>
<feature type="compositionally biased region" description="Low complexity" evidence="1">
    <location>
        <begin position="117"/>
        <end position="126"/>
    </location>
</feature>
<dbReference type="KEGG" id="spu:115929720"/>
<sequence length="159" mass="17763">MPYSYRRDGVTTQDSLEFSGLNLEDTEDRDWHTFTLDIQGNLAILYADCTRVGLQIMYGSFVYDVTPDQYSLRLGKGLKGRKDVPDFKGIIEDVKFIFGQRGTRILRLQGCDIEASSSQSSSSDISPDFGGQSHDSQLSPFGKYSLIQCTCTHKTVKPA</sequence>
<accession>A0A7M7PRR2</accession>
<dbReference type="InterPro" id="IPR013320">
    <property type="entry name" value="ConA-like_dom_sf"/>
</dbReference>
<dbReference type="Proteomes" id="UP000007110">
    <property type="component" value="Unassembled WGS sequence"/>
</dbReference>
<dbReference type="RefSeq" id="XP_030855461.1">
    <property type="nucleotide sequence ID" value="XM_030999601.1"/>
</dbReference>